<organism evidence="2 3">
    <name type="scientific">Mortierella hygrophila</name>
    <dbReference type="NCBI Taxonomy" id="979708"/>
    <lineage>
        <taxon>Eukaryota</taxon>
        <taxon>Fungi</taxon>
        <taxon>Fungi incertae sedis</taxon>
        <taxon>Mucoromycota</taxon>
        <taxon>Mortierellomycotina</taxon>
        <taxon>Mortierellomycetes</taxon>
        <taxon>Mortierellales</taxon>
        <taxon>Mortierellaceae</taxon>
        <taxon>Mortierella</taxon>
    </lineage>
</organism>
<name>A0A9P6JWM4_9FUNG</name>
<proteinExistence type="predicted"/>
<dbReference type="Pfam" id="PF02399">
    <property type="entry name" value="Herpes_ori_bp"/>
    <property type="match status" value="1"/>
</dbReference>
<comment type="caution">
    <text evidence="2">The sequence shown here is derived from an EMBL/GenBank/DDBJ whole genome shotgun (WGS) entry which is preliminary data.</text>
</comment>
<dbReference type="Proteomes" id="UP000723463">
    <property type="component" value="Unassembled WGS sequence"/>
</dbReference>
<evidence type="ECO:0000313" key="3">
    <source>
        <dbReference type="Proteomes" id="UP000723463"/>
    </source>
</evidence>
<gene>
    <name evidence="2" type="ORF">EC957_001762</name>
</gene>
<keyword evidence="3" id="KW-1185">Reference proteome</keyword>
<feature type="non-terminal residue" evidence="2">
    <location>
        <position position="212"/>
    </location>
</feature>
<dbReference type="InterPro" id="IPR003450">
    <property type="entry name" value="Replication_origin-bd"/>
</dbReference>
<protein>
    <recommendedName>
        <fullName evidence="1">Replication origin-binding protein domain-containing protein</fullName>
    </recommendedName>
</protein>
<dbReference type="GO" id="GO:0003688">
    <property type="term" value="F:DNA replication origin binding"/>
    <property type="evidence" value="ECO:0007669"/>
    <property type="project" value="InterPro"/>
</dbReference>
<dbReference type="EMBL" id="JAAAXW010001321">
    <property type="protein sequence ID" value="KAF9535891.1"/>
    <property type="molecule type" value="Genomic_DNA"/>
</dbReference>
<evidence type="ECO:0000313" key="2">
    <source>
        <dbReference type="EMBL" id="KAF9535891.1"/>
    </source>
</evidence>
<sequence length="212" mass="24342">IEAAMALQARHGLTHVNISDDARFLTHFHLAPPHEPLKLEHGQLVKNVSQSLSLLIRCDTGGGKTVCTEKIIEANKNSRFVAITCRRTLANMHEERFIGFENYQDFPGVIARNRLVVQSESLYRLDLPFYCENTILILDEVSLLIKQMCSDKTHGNMHNLNLQFFERLIRKSTRVICLDADLCDEEVEIMKSLRSDFIVINNTFQQQKDDKV</sequence>
<dbReference type="InterPro" id="IPR027417">
    <property type="entry name" value="P-loop_NTPase"/>
</dbReference>
<dbReference type="SUPFAM" id="SSF52540">
    <property type="entry name" value="P-loop containing nucleoside triphosphate hydrolases"/>
    <property type="match status" value="1"/>
</dbReference>
<feature type="domain" description="Replication origin-binding protein" evidence="1">
    <location>
        <begin position="54"/>
        <end position="204"/>
    </location>
</feature>
<accession>A0A9P6JWM4</accession>
<feature type="non-terminal residue" evidence="2">
    <location>
        <position position="1"/>
    </location>
</feature>
<evidence type="ECO:0000259" key="1">
    <source>
        <dbReference type="Pfam" id="PF02399"/>
    </source>
</evidence>
<dbReference type="AlphaFoldDB" id="A0A9P6JWM4"/>
<reference evidence="2" key="1">
    <citation type="journal article" date="2020" name="Fungal Divers.">
        <title>Resolving the Mortierellaceae phylogeny through synthesis of multi-gene phylogenetics and phylogenomics.</title>
        <authorList>
            <person name="Vandepol N."/>
            <person name="Liber J."/>
            <person name="Desiro A."/>
            <person name="Na H."/>
            <person name="Kennedy M."/>
            <person name="Barry K."/>
            <person name="Grigoriev I.V."/>
            <person name="Miller A.N."/>
            <person name="O'Donnell K."/>
            <person name="Stajich J.E."/>
            <person name="Bonito G."/>
        </authorList>
    </citation>
    <scope>NUCLEOTIDE SEQUENCE</scope>
    <source>
        <strain evidence="2">NRRL 2591</strain>
    </source>
</reference>
<dbReference type="GO" id="GO:0006260">
    <property type="term" value="P:DNA replication"/>
    <property type="evidence" value="ECO:0007669"/>
    <property type="project" value="InterPro"/>
</dbReference>
<dbReference type="GO" id="GO:0005524">
    <property type="term" value="F:ATP binding"/>
    <property type="evidence" value="ECO:0007669"/>
    <property type="project" value="InterPro"/>
</dbReference>